<evidence type="ECO:0000313" key="2">
    <source>
        <dbReference type="Proteomes" id="UP000019141"/>
    </source>
</evidence>
<comment type="caution">
    <text evidence="1">The sequence shown here is derived from an EMBL/GenBank/DDBJ whole genome shotgun (WGS) entry which is preliminary data.</text>
</comment>
<proteinExistence type="predicted"/>
<organism evidence="1 2">
    <name type="scientific">Entotheonella factor</name>
    <dbReference type="NCBI Taxonomy" id="1429438"/>
    <lineage>
        <taxon>Bacteria</taxon>
        <taxon>Pseudomonadati</taxon>
        <taxon>Nitrospinota/Tectimicrobiota group</taxon>
        <taxon>Candidatus Tectimicrobiota</taxon>
        <taxon>Candidatus Entotheonellia</taxon>
        <taxon>Candidatus Entotheonellales</taxon>
        <taxon>Candidatus Entotheonellaceae</taxon>
        <taxon>Candidatus Entotheonella</taxon>
    </lineage>
</organism>
<keyword evidence="2" id="KW-1185">Reference proteome</keyword>
<dbReference type="HOGENOM" id="CLU_203747_0_0_7"/>
<protein>
    <submittedName>
        <fullName evidence="1">Uncharacterized protein</fullName>
    </submittedName>
</protein>
<accession>W4LAH5</accession>
<dbReference type="AlphaFoldDB" id="W4LAH5"/>
<gene>
    <name evidence="1" type="ORF">ETSY1_33710</name>
</gene>
<dbReference type="EMBL" id="AZHW01001021">
    <property type="protein sequence ID" value="ETW94715.1"/>
    <property type="molecule type" value="Genomic_DNA"/>
</dbReference>
<reference evidence="1 2" key="1">
    <citation type="journal article" date="2014" name="Nature">
        <title>An environmental bacterial taxon with a large and distinct metabolic repertoire.</title>
        <authorList>
            <person name="Wilson M.C."/>
            <person name="Mori T."/>
            <person name="Ruckert C."/>
            <person name="Uria A.R."/>
            <person name="Helf M.J."/>
            <person name="Takada K."/>
            <person name="Gernert C."/>
            <person name="Steffens U.A."/>
            <person name="Heycke N."/>
            <person name="Schmitt S."/>
            <person name="Rinke C."/>
            <person name="Helfrich E.J."/>
            <person name="Brachmann A.O."/>
            <person name="Gurgui C."/>
            <person name="Wakimoto T."/>
            <person name="Kracht M."/>
            <person name="Crusemann M."/>
            <person name="Hentschel U."/>
            <person name="Abe I."/>
            <person name="Matsunaga S."/>
            <person name="Kalinowski J."/>
            <person name="Takeyama H."/>
            <person name="Piel J."/>
        </authorList>
    </citation>
    <scope>NUCLEOTIDE SEQUENCE [LARGE SCALE GENOMIC DNA]</scope>
    <source>
        <strain evidence="2">TSY1</strain>
    </source>
</reference>
<sequence>MIHNDQELKATQERIEYFQRLLSQLRVTATPEEFPMVAGGYRAELVRMQDEVLEYLTRHASAPAPMEAS</sequence>
<name>W4LAH5_ENTF1</name>
<evidence type="ECO:0000313" key="1">
    <source>
        <dbReference type="EMBL" id="ETW94715.1"/>
    </source>
</evidence>
<dbReference type="Proteomes" id="UP000019141">
    <property type="component" value="Unassembled WGS sequence"/>
</dbReference>